<dbReference type="RefSeq" id="WP_192757400.1">
    <property type="nucleotide sequence ID" value="NZ_JADBDZ010000001.1"/>
</dbReference>
<comment type="subcellular location">
    <subcellularLocation>
        <location evidence="1">Virion</location>
    </subcellularLocation>
</comment>
<evidence type="ECO:0000313" key="3">
    <source>
        <dbReference type="EMBL" id="MBE1530389.1"/>
    </source>
</evidence>
<accession>A0ABR9JIK4</accession>
<proteinExistence type="predicted"/>
<dbReference type="SUPFAM" id="SSF56563">
    <property type="entry name" value="Major capsid protein gp5"/>
    <property type="match status" value="1"/>
</dbReference>
<dbReference type="Gene3D" id="3.30.2320.10">
    <property type="entry name" value="hypothetical protein PF0899 domain"/>
    <property type="match status" value="1"/>
</dbReference>
<keyword evidence="4" id="KW-1185">Reference proteome</keyword>
<comment type="caution">
    <text evidence="3">The sequence shown here is derived from an EMBL/GenBank/DDBJ whole genome shotgun (WGS) entry which is preliminary data.</text>
</comment>
<evidence type="ECO:0000256" key="1">
    <source>
        <dbReference type="ARBA" id="ARBA00004328"/>
    </source>
</evidence>
<dbReference type="EMBL" id="JADBDZ010000001">
    <property type="protein sequence ID" value="MBE1530389.1"/>
    <property type="molecule type" value="Genomic_DNA"/>
</dbReference>
<name>A0ABR9JIK4_9ACTN</name>
<organism evidence="3 4">
    <name type="scientific">Actinomadura algeriensis</name>
    <dbReference type="NCBI Taxonomy" id="1679523"/>
    <lineage>
        <taxon>Bacteria</taxon>
        <taxon>Bacillati</taxon>
        <taxon>Actinomycetota</taxon>
        <taxon>Actinomycetes</taxon>
        <taxon>Streptosporangiales</taxon>
        <taxon>Thermomonosporaceae</taxon>
        <taxon>Actinomadura</taxon>
    </lineage>
</organism>
<feature type="domain" description="Phage capsid-like C-terminal" evidence="2">
    <location>
        <begin position="78"/>
        <end position="291"/>
    </location>
</feature>
<gene>
    <name evidence="3" type="ORF">H4W34_000222</name>
</gene>
<protein>
    <submittedName>
        <fullName evidence="3">HK97 family phage major capsid protein</fullName>
    </submittedName>
</protein>
<dbReference type="Pfam" id="PF05065">
    <property type="entry name" value="Phage_capsid"/>
    <property type="match status" value="1"/>
</dbReference>
<evidence type="ECO:0000313" key="4">
    <source>
        <dbReference type="Proteomes" id="UP000627838"/>
    </source>
</evidence>
<dbReference type="NCBIfam" id="TIGR01554">
    <property type="entry name" value="major_cap_HK97"/>
    <property type="match status" value="1"/>
</dbReference>
<dbReference type="Gene3D" id="3.30.2400.10">
    <property type="entry name" value="Major capsid protein gp5"/>
    <property type="match status" value="1"/>
</dbReference>
<evidence type="ECO:0000259" key="2">
    <source>
        <dbReference type="Pfam" id="PF05065"/>
    </source>
</evidence>
<sequence length="295" mass="32453">MAGNHVLPALGSQQDLGLTPRQLRPGRVRDLFPAETTTANLLYGIRETGFVNNARVVPERTADDGGPATGGPTDVFGLKPKSDLTLVPVTYPLATIAHIMYVHRQTLADEPRMRGLIDRDMTDGVKMKEDEQILWGDGTGDNLTGLMNTSGIQTYTGASTDPRTAQIRRAMTRAILAYFIPTGVVMHPLDWEDLELETDGNGAYRLAVNVAVGGEQRVWRMRIVDTPAMQEGRYLLGVFGMGAKLYDREAVNIQVSTENRDMFERNAVTIRAEERLGFVVDRPESFVAGTFTTPA</sequence>
<dbReference type="Proteomes" id="UP000627838">
    <property type="component" value="Unassembled WGS sequence"/>
</dbReference>
<dbReference type="InterPro" id="IPR054612">
    <property type="entry name" value="Phage_capsid-like_C"/>
</dbReference>
<dbReference type="InterPro" id="IPR024455">
    <property type="entry name" value="Phage_capsid"/>
</dbReference>
<reference evidence="3 4" key="1">
    <citation type="submission" date="2020-10" db="EMBL/GenBank/DDBJ databases">
        <title>Sequencing the genomes of 1000 actinobacteria strains.</title>
        <authorList>
            <person name="Klenk H.-P."/>
        </authorList>
    </citation>
    <scope>NUCLEOTIDE SEQUENCE [LARGE SCALE GENOMIC DNA]</scope>
    <source>
        <strain evidence="3 4">DSM 46744</strain>
    </source>
</reference>